<evidence type="ECO:0000313" key="2">
    <source>
        <dbReference type="EMBL" id="MBB5841273.1"/>
    </source>
</evidence>
<feature type="transmembrane region" description="Helical" evidence="1">
    <location>
        <begin position="64"/>
        <end position="88"/>
    </location>
</feature>
<proteinExistence type="predicted"/>
<keyword evidence="1" id="KW-0812">Transmembrane</keyword>
<keyword evidence="1" id="KW-0472">Membrane</keyword>
<name>A0A7W9JGW3_9ACTN</name>
<protein>
    <submittedName>
        <fullName evidence="2">Na+/proline symporter</fullName>
    </submittedName>
</protein>
<comment type="caution">
    <text evidence="2">The sequence shown here is derived from an EMBL/GenBank/DDBJ whole genome shotgun (WGS) entry which is preliminary data.</text>
</comment>
<organism evidence="2 3">
    <name type="scientific">Kribbella italica</name>
    <dbReference type="NCBI Taxonomy" id="1540520"/>
    <lineage>
        <taxon>Bacteria</taxon>
        <taxon>Bacillati</taxon>
        <taxon>Actinomycetota</taxon>
        <taxon>Actinomycetes</taxon>
        <taxon>Propionibacteriales</taxon>
        <taxon>Kribbellaceae</taxon>
        <taxon>Kribbella</taxon>
    </lineage>
</organism>
<feature type="transmembrane region" description="Helical" evidence="1">
    <location>
        <begin position="29"/>
        <end position="52"/>
    </location>
</feature>
<dbReference type="EMBL" id="JACHMY010000001">
    <property type="protein sequence ID" value="MBB5841273.1"/>
    <property type="molecule type" value="Genomic_DNA"/>
</dbReference>
<keyword evidence="3" id="KW-1185">Reference proteome</keyword>
<dbReference type="AlphaFoldDB" id="A0A7W9JGW3"/>
<keyword evidence="1" id="KW-1133">Transmembrane helix</keyword>
<evidence type="ECO:0000256" key="1">
    <source>
        <dbReference type="SAM" id="Phobius"/>
    </source>
</evidence>
<sequence>MAYHGGPNPAYQAHDDKSSRRKRLSMTGLILGGVLLALAVVILLLLAGLFVLGGGGDSERFAPVVRGFVTTSITVGALGLVSLVFGIITRK</sequence>
<reference evidence="2 3" key="1">
    <citation type="submission" date="2020-08" db="EMBL/GenBank/DDBJ databases">
        <title>Sequencing the genomes of 1000 actinobacteria strains.</title>
        <authorList>
            <person name="Klenk H.-P."/>
        </authorList>
    </citation>
    <scope>NUCLEOTIDE SEQUENCE [LARGE SCALE GENOMIC DNA]</scope>
    <source>
        <strain evidence="2 3">DSM 28967</strain>
    </source>
</reference>
<gene>
    <name evidence="2" type="ORF">HDA39_008007</name>
</gene>
<dbReference type="RefSeq" id="WP_184804368.1">
    <property type="nucleotide sequence ID" value="NZ_JACHMY010000001.1"/>
</dbReference>
<evidence type="ECO:0000313" key="3">
    <source>
        <dbReference type="Proteomes" id="UP000549971"/>
    </source>
</evidence>
<dbReference type="Proteomes" id="UP000549971">
    <property type="component" value="Unassembled WGS sequence"/>
</dbReference>
<accession>A0A7W9JGW3</accession>